<keyword evidence="11" id="KW-1185">Reference proteome</keyword>
<dbReference type="PROSITE" id="PS51085">
    <property type="entry name" value="2FE2S_FER_2"/>
    <property type="match status" value="1"/>
</dbReference>
<comment type="cofactor">
    <cofactor evidence="8">
        <name>[2Fe-2S] cluster</name>
        <dbReference type="ChEBI" id="CHEBI:190135"/>
    </cofactor>
</comment>
<keyword evidence="2" id="KW-0813">Transport</keyword>
<evidence type="ECO:0000256" key="1">
    <source>
        <dbReference type="ARBA" id="ARBA00007874"/>
    </source>
</evidence>
<dbReference type="GO" id="GO:0051537">
    <property type="term" value="F:2 iron, 2 sulfur cluster binding"/>
    <property type="evidence" value="ECO:0007669"/>
    <property type="project" value="UniProtKB-KW"/>
</dbReference>
<dbReference type="GO" id="GO:0046872">
    <property type="term" value="F:metal ion binding"/>
    <property type="evidence" value="ECO:0007669"/>
    <property type="project" value="UniProtKB-KW"/>
</dbReference>
<keyword evidence="3" id="KW-0001">2Fe-2S</keyword>
<dbReference type="InterPro" id="IPR036010">
    <property type="entry name" value="2Fe-2S_ferredoxin-like_sf"/>
</dbReference>
<comment type="caution">
    <text evidence="10">The sequence shown here is derived from an EMBL/GenBank/DDBJ whole genome shotgun (WGS) entry which is preliminary data.</text>
</comment>
<protein>
    <submittedName>
        <fullName evidence="10">Ferredoxin</fullName>
    </submittedName>
</protein>
<evidence type="ECO:0000256" key="8">
    <source>
        <dbReference type="ARBA" id="ARBA00034078"/>
    </source>
</evidence>
<gene>
    <name evidence="10" type="ORF">C7R54_21670</name>
</gene>
<keyword evidence="7" id="KW-0411">Iron-sulfur</keyword>
<comment type="similarity">
    <text evidence="1">Belongs to the 2Fe2S plant-type ferredoxin family.</text>
</comment>
<dbReference type="EMBL" id="PYAL01000007">
    <property type="protein sequence ID" value="RXN85123.1"/>
    <property type="molecule type" value="Genomic_DNA"/>
</dbReference>
<evidence type="ECO:0000256" key="4">
    <source>
        <dbReference type="ARBA" id="ARBA00022723"/>
    </source>
</evidence>
<dbReference type="InterPro" id="IPR012675">
    <property type="entry name" value="Beta-grasp_dom_sf"/>
</dbReference>
<dbReference type="Proteomes" id="UP000290849">
    <property type="component" value="Unassembled WGS sequence"/>
</dbReference>
<evidence type="ECO:0000256" key="5">
    <source>
        <dbReference type="ARBA" id="ARBA00022982"/>
    </source>
</evidence>
<dbReference type="InterPro" id="IPR001041">
    <property type="entry name" value="2Fe-2S_ferredoxin-type"/>
</dbReference>
<reference evidence="10 11" key="1">
    <citation type="journal article" date="2017" name="Int. J. Syst. Evol. Microbiol.">
        <title>Achromobacter aloeverae sp. nov., isolated from the root of Aloe vera (L.) Burm.f.</title>
        <authorList>
            <person name="Kuncharoen N."/>
            <person name="Muramatsu Y."/>
            <person name="Shibata C."/>
            <person name="Kamakura Y."/>
            <person name="Nakagawa Y."/>
            <person name="Tanasupawat S."/>
        </authorList>
    </citation>
    <scope>NUCLEOTIDE SEQUENCE [LARGE SCALE GENOMIC DNA]</scope>
    <source>
        <strain evidence="10 11">AVA-1</strain>
    </source>
</reference>
<evidence type="ECO:0000256" key="7">
    <source>
        <dbReference type="ARBA" id="ARBA00023014"/>
    </source>
</evidence>
<organism evidence="10 11">
    <name type="scientific">Achromobacter aloeverae</name>
    <dbReference type="NCBI Taxonomy" id="1750518"/>
    <lineage>
        <taxon>Bacteria</taxon>
        <taxon>Pseudomonadati</taxon>
        <taxon>Pseudomonadota</taxon>
        <taxon>Betaproteobacteria</taxon>
        <taxon>Burkholderiales</taxon>
        <taxon>Alcaligenaceae</taxon>
        <taxon>Achromobacter</taxon>
    </lineage>
</organism>
<name>A0A4Q1HEP7_9BURK</name>
<evidence type="ECO:0000259" key="9">
    <source>
        <dbReference type="PROSITE" id="PS51085"/>
    </source>
</evidence>
<evidence type="ECO:0000256" key="3">
    <source>
        <dbReference type="ARBA" id="ARBA00022714"/>
    </source>
</evidence>
<dbReference type="PANTHER" id="PTHR43112:SF3">
    <property type="entry name" value="FERREDOXIN-2, CHLOROPLASTIC"/>
    <property type="match status" value="1"/>
</dbReference>
<dbReference type="Gene3D" id="3.10.20.30">
    <property type="match status" value="1"/>
</dbReference>
<proteinExistence type="inferred from homology"/>
<keyword evidence="6" id="KW-0408">Iron</keyword>
<feature type="domain" description="2Fe-2S ferredoxin-type" evidence="9">
    <location>
        <begin position="26"/>
        <end position="115"/>
    </location>
</feature>
<dbReference type="Pfam" id="PF00111">
    <property type="entry name" value="Fer2"/>
    <property type="match status" value="1"/>
</dbReference>
<dbReference type="SUPFAM" id="SSF54292">
    <property type="entry name" value="2Fe-2S ferredoxin-like"/>
    <property type="match status" value="1"/>
</dbReference>
<keyword evidence="4" id="KW-0479">Metal-binding</keyword>
<evidence type="ECO:0000256" key="2">
    <source>
        <dbReference type="ARBA" id="ARBA00022448"/>
    </source>
</evidence>
<accession>A0A4Q1HEP7</accession>
<evidence type="ECO:0000313" key="11">
    <source>
        <dbReference type="Proteomes" id="UP000290849"/>
    </source>
</evidence>
<dbReference type="OrthoDB" id="9806195at2"/>
<keyword evidence="5" id="KW-0249">Electron transport</keyword>
<evidence type="ECO:0000256" key="6">
    <source>
        <dbReference type="ARBA" id="ARBA00023004"/>
    </source>
</evidence>
<sequence>MARMAAMPASAPDSLASSPATAGAAYTVTLETSGWTYAARADETLLQAALRAGIRLASSCRNGTCRACMCHLASGDVAYVVERPGLSRDEIEEGWILPCVAQARGDVTLAGDSAQRLAEEAPRPLPHGPRR</sequence>
<dbReference type="CDD" id="cd00207">
    <property type="entry name" value="fer2"/>
    <property type="match status" value="1"/>
</dbReference>
<dbReference type="PANTHER" id="PTHR43112">
    <property type="entry name" value="FERREDOXIN"/>
    <property type="match status" value="1"/>
</dbReference>
<dbReference type="AlphaFoldDB" id="A0A4Q1HEP7"/>
<evidence type="ECO:0000313" key="10">
    <source>
        <dbReference type="EMBL" id="RXN85123.1"/>
    </source>
</evidence>